<evidence type="ECO:0000259" key="5">
    <source>
        <dbReference type="PROSITE" id="PS51208"/>
    </source>
</evidence>
<dbReference type="Pfam" id="PF03797">
    <property type="entry name" value="Autotransporter"/>
    <property type="match status" value="1"/>
</dbReference>
<feature type="domain" description="Autotransporter" evidence="5">
    <location>
        <begin position="334"/>
        <end position="608"/>
    </location>
</feature>
<dbReference type="AlphaFoldDB" id="A0A3S0I3X6"/>
<feature type="signal peptide" evidence="4">
    <location>
        <begin position="1"/>
        <end position="27"/>
    </location>
</feature>
<dbReference type="PROSITE" id="PS51208">
    <property type="entry name" value="AUTOTRANSPORTER"/>
    <property type="match status" value="1"/>
</dbReference>
<dbReference type="InterPro" id="IPR050592">
    <property type="entry name" value="GDSL_lipolytic_enzyme"/>
</dbReference>
<feature type="active site" evidence="3">
    <location>
        <position position="282"/>
    </location>
</feature>
<feature type="chain" id="PRO_5018780648" evidence="4">
    <location>
        <begin position="28"/>
        <end position="608"/>
    </location>
</feature>
<protein>
    <submittedName>
        <fullName evidence="6">Autotransporter domain-containing protein</fullName>
    </submittedName>
</protein>
<evidence type="ECO:0000256" key="3">
    <source>
        <dbReference type="PIRSR" id="PIRSR037375-1"/>
    </source>
</evidence>
<dbReference type="SMART" id="SM00869">
    <property type="entry name" value="Autotransporter"/>
    <property type="match status" value="1"/>
</dbReference>
<dbReference type="InterPro" id="IPR036709">
    <property type="entry name" value="Autotransporte_beta_dom_sf"/>
</dbReference>
<dbReference type="CDD" id="cd01847">
    <property type="entry name" value="Triacylglycerol_lipase_like"/>
    <property type="match status" value="1"/>
</dbReference>
<dbReference type="Proteomes" id="UP000277007">
    <property type="component" value="Unassembled WGS sequence"/>
</dbReference>
<feature type="active site" evidence="3">
    <location>
        <position position="279"/>
    </location>
</feature>
<dbReference type="Gene3D" id="2.40.128.130">
    <property type="entry name" value="Autotransporter beta-domain"/>
    <property type="match status" value="1"/>
</dbReference>
<dbReference type="RefSeq" id="WP_126612156.1">
    <property type="nucleotide sequence ID" value="NZ_JBHUCY010000010.1"/>
</dbReference>
<organism evidence="6 7">
    <name type="scientific">Azospirillum griseum</name>
    <dbReference type="NCBI Taxonomy" id="2496639"/>
    <lineage>
        <taxon>Bacteria</taxon>
        <taxon>Pseudomonadati</taxon>
        <taxon>Pseudomonadota</taxon>
        <taxon>Alphaproteobacteria</taxon>
        <taxon>Rhodospirillales</taxon>
        <taxon>Azospirillaceae</taxon>
        <taxon>Azospirillum</taxon>
    </lineage>
</organism>
<dbReference type="OrthoDB" id="5292073at2"/>
<dbReference type="SUPFAM" id="SSF52266">
    <property type="entry name" value="SGNH hydrolase"/>
    <property type="match status" value="1"/>
</dbReference>
<accession>A0A3S0I3X6</accession>
<dbReference type="InterPro" id="IPR036514">
    <property type="entry name" value="SGNH_hydro_sf"/>
</dbReference>
<dbReference type="InterPro" id="IPR001087">
    <property type="entry name" value="GDSL"/>
</dbReference>
<evidence type="ECO:0000256" key="2">
    <source>
        <dbReference type="ARBA" id="ARBA00022729"/>
    </source>
</evidence>
<keyword evidence="2 4" id="KW-0732">Signal</keyword>
<comment type="caution">
    <text evidence="6">The sequence shown here is derived from an EMBL/GenBank/DDBJ whole genome shotgun (WGS) entry which is preliminary data.</text>
</comment>
<keyword evidence="7" id="KW-1185">Reference proteome</keyword>
<dbReference type="InterPro" id="IPR017186">
    <property type="entry name" value="Lipase_autotranspt_EstA"/>
</dbReference>
<dbReference type="GO" id="GO:0016788">
    <property type="term" value="F:hydrolase activity, acting on ester bonds"/>
    <property type="evidence" value="ECO:0007669"/>
    <property type="project" value="InterPro"/>
</dbReference>
<comment type="similarity">
    <text evidence="1">Belongs to the 'GDSL' lipolytic enzyme family.</text>
</comment>
<dbReference type="PANTHER" id="PTHR45642">
    <property type="entry name" value="GDSL ESTERASE/LIPASE EXL3"/>
    <property type="match status" value="1"/>
</dbReference>
<dbReference type="EMBL" id="RXMA01000002">
    <property type="protein sequence ID" value="RTR23599.1"/>
    <property type="molecule type" value="Genomic_DNA"/>
</dbReference>
<dbReference type="InterPro" id="IPR005546">
    <property type="entry name" value="Autotransporte_beta"/>
</dbReference>
<dbReference type="SUPFAM" id="SSF103515">
    <property type="entry name" value="Autotransporter"/>
    <property type="match status" value="1"/>
</dbReference>
<evidence type="ECO:0000313" key="7">
    <source>
        <dbReference type="Proteomes" id="UP000277007"/>
    </source>
</evidence>
<reference evidence="6 7" key="1">
    <citation type="submission" date="2018-12" db="EMBL/GenBank/DDBJ databases">
        <authorList>
            <person name="Yang Y."/>
        </authorList>
    </citation>
    <scope>NUCLEOTIDE SEQUENCE [LARGE SCALE GENOMIC DNA]</scope>
    <source>
        <strain evidence="6 7">L-25-5w-1</strain>
    </source>
</reference>
<dbReference type="Pfam" id="PF00657">
    <property type="entry name" value="Lipase_GDSL"/>
    <property type="match status" value="1"/>
</dbReference>
<dbReference type="PIRSF" id="PIRSF037375">
    <property type="entry name" value="Autotrns_EstA"/>
    <property type="match status" value="1"/>
</dbReference>
<evidence type="ECO:0000256" key="1">
    <source>
        <dbReference type="ARBA" id="ARBA00008668"/>
    </source>
</evidence>
<feature type="active site" description="Nucleophile" evidence="3">
    <location>
        <position position="39"/>
    </location>
</feature>
<dbReference type="PANTHER" id="PTHR45642:SF141">
    <property type="entry name" value="SECRETED EFFECTOR PROTEIN SSEJ"/>
    <property type="match status" value="1"/>
</dbReference>
<evidence type="ECO:0000313" key="6">
    <source>
        <dbReference type="EMBL" id="RTR23599.1"/>
    </source>
</evidence>
<proteinExistence type="inferred from homology"/>
<name>A0A3S0I3X6_9PROT</name>
<evidence type="ECO:0000256" key="4">
    <source>
        <dbReference type="SAM" id="SignalP"/>
    </source>
</evidence>
<gene>
    <name evidence="6" type="ORF">EJ903_03450</name>
</gene>
<sequence length="608" mass="62477">MGSFRNRVVAGSAVAAVLAFAATSASAGDYSSTIFFGDSLTDSGTFRSVVPTGGKFTTNPGPVWAENVASAYGKSATPAVSGGTDYAVGGARVSQLPGVPATAPTATATPVRTQITNYLASTGGRADPNALYSVWGGANDIFAALASPSTAQAAITQAATDLVGEVARLRAAGAKTILVPTLPDIGLTPFGQAQGATAAAQITQLVSGYNQLVTLGLGNAGVSVIPIDTYSLLRDAVANPASYGFSNVTGTACTTSSSLLCTSSTLATSTAAQSYLFADGVHPTTAGHRAISDFVLNALSAPGNVARLAESPLHTRDRVMTLVQAQAAANLWTRKTGESGAWIVGGGGRLTFDRQGDQAGARGTPLNLSVGVDKRFTDNLLVGVAGTISHYRGAFSTGGDYKQREYVASAYGLYRVDGLYVSGVGSFGFANFDLRRGVTINGTDHSTGGSTEGINASFALETGYEFSAGGLTHGPLLGLRYQHVSVEGFSEDSSLFGFTYREQRRNALVGSVGYQVAYDAGSVRPFAKVTLSREFSSAERSITVESRSVSTLPYSMTVAKGDRGWLNATAGATVRLADAVTGTLGIDARLAQQRTRDFGAYAGVSVGF</sequence>
<dbReference type="Gene3D" id="3.40.50.1110">
    <property type="entry name" value="SGNH hydrolase"/>
    <property type="match status" value="1"/>
</dbReference>